<organism evidence="1">
    <name type="scientific">Ipomoea purpurea</name>
    <name type="common">Common morning glory</name>
    <name type="synonym">Pharbitis purpurea</name>
    <dbReference type="NCBI Taxonomy" id="4121"/>
    <lineage>
        <taxon>Eukaryota</taxon>
        <taxon>Viridiplantae</taxon>
        <taxon>Streptophyta</taxon>
        <taxon>Embryophyta</taxon>
        <taxon>Tracheophyta</taxon>
        <taxon>Spermatophyta</taxon>
        <taxon>Magnoliopsida</taxon>
        <taxon>eudicotyledons</taxon>
        <taxon>Gunneridae</taxon>
        <taxon>Pentapetalae</taxon>
        <taxon>asterids</taxon>
        <taxon>lamiids</taxon>
        <taxon>Solanales</taxon>
        <taxon>Convolvulaceae</taxon>
        <taxon>Ipomoeeae</taxon>
        <taxon>Ipomoea</taxon>
    </lineage>
</organism>
<dbReference type="Gene3D" id="3.40.50.2000">
    <property type="entry name" value="Glycogen Phosphorylase B"/>
    <property type="match status" value="1"/>
</dbReference>
<name>A0A0H5AJ68_IPOPU</name>
<dbReference type="GO" id="GO:0016740">
    <property type="term" value="F:transferase activity"/>
    <property type="evidence" value="ECO:0007669"/>
    <property type="project" value="UniProtKB-KW"/>
</dbReference>
<evidence type="ECO:0000313" key="2">
    <source>
        <dbReference type="EMBL" id="BAR88273.1"/>
    </source>
</evidence>
<dbReference type="EMBL" id="LC019111">
    <property type="protein sequence ID" value="BAR88266.1"/>
    <property type="molecule type" value="mRNA"/>
</dbReference>
<keyword evidence="1" id="KW-0808">Transferase</keyword>
<dbReference type="EMBL" id="LC019118">
    <property type="protein sequence ID" value="BAR88273.1"/>
    <property type="molecule type" value="Genomic_DNA"/>
</dbReference>
<protein>
    <submittedName>
        <fullName evidence="1">UDP-glucose:flavonoid 3-O-glucosyltransferase</fullName>
    </submittedName>
</protein>
<gene>
    <name evidence="1" type="primary">Ip3GT</name>
</gene>
<sequence>MGSSECHVAVLAFPFATHAAPLLSLVEQLSAAFPSARFSFFNNQDSNSGLFRGGSRAPGT</sequence>
<dbReference type="AlphaFoldDB" id="A0A0H5AJ68"/>
<evidence type="ECO:0000313" key="1">
    <source>
        <dbReference type="EMBL" id="BAR88266.1"/>
    </source>
</evidence>
<reference evidence="1" key="1">
    <citation type="journal article" date="2015" name="Planta">
        <title>Spontaneous mutations of the UDP-glucose:flavonoid 3-O-glucosyltransferase gene confers pale- and dull-colored flowers in the Japanese and common morning glories.</title>
        <authorList>
            <person name="Morita Y."/>
            <person name="Ishiguro K."/>
            <person name="Tanaka Y."/>
            <person name="Iida S."/>
            <person name="Hoshino A."/>
        </authorList>
    </citation>
    <scope>NUCLEOTIDE SEQUENCE</scope>
    <source>
        <strain evidence="2">KKFP41</strain>
        <strain evidence="1">Q73</strain>
    </source>
</reference>
<proteinExistence type="evidence at transcript level"/>
<accession>A0A0H5AJ68</accession>